<dbReference type="GO" id="GO:0006644">
    <property type="term" value="P:phospholipid metabolic process"/>
    <property type="evidence" value="ECO:0007669"/>
    <property type="project" value="TreeGrafter"/>
</dbReference>
<dbReference type="PANTHER" id="PTHR46320">
    <property type="entry name" value="GLYCEROPHOSPHODIESTER PHOSPHODIESTERASE 1"/>
    <property type="match status" value="1"/>
</dbReference>
<evidence type="ECO:0000313" key="1">
    <source>
        <dbReference type="EMBL" id="VDN48984.1"/>
    </source>
</evidence>
<gene>
    <name evidence="1" type="ORF">GPUH_LOCUS26708</name>
</gene>
<evidence type="ECO:0000313" key="2">
    <source>
        <dbReference type="Proteomes" id="UP000271098"/>
    </source>
</evidence>
<keyword evidence="2" id="KW-1185">Reference proteome</keyword>
<dbReference type="SUPFAM" id="SSF51695">
    <property type="entry name" value="PLC-like phosphodiesterases"/>
    <property type="match status" value="1"/>
</dbReference>
<dbReference type="EMBL" id="UYRT01113286">
    <property type="protein sequence ID" value="VDN48984.1"/>
    <property type="molecule type" value="Genomic_DNA"/>
</dbReference>
<dbReference type="GO" id="GO:0070291">
    <property type="term" value="P:N-acylethanolamine metabolic process"/>
    <property type="evidence" value="ECO:0007669"/>
    <property type="project" value="TreeGrafter"/>
</dbReference>
<name>A0A183F0G7_9BILA</name>
<reference evidence="3" key="1">
    <citation type="submission" date="2016-06" db="UniProtKB">
        <authorList>
            <consortium name="WormBaseParasite"/>
        </authorList>
    </citation>
    <scope>IDENTIFICATION</scope>
</reference>
<protein>
    <submittedName>
        <fullName evidence="1 3">Uncharacterized protein</fullName>
    </submittedName>
</protein>
<evidence type="ECO:0000313" key="3">
    <source>
        <dbReference type="WBParaSite" id="GPUH_0002673801-mRNA-1"/>
    </source>
</evidence>
<dbReference type="PANTHER" id="PTHR46320:SF1">
    <property type="entry name" value="GLYCEROPHOSPHODIESTER PHOSPHODIESTERASE 1"/>
    <property type="match status" value="1"/>
</dbReference>
<reference evidence="1 2" key="2">
    <citation type="submission" date="2018-11" db="EMBL/GenBank/DDBJ databases">
        <authorList>
            <consortium name="Pathogen Informatics"/>
        </authorList>
    </citation>
    <scope>NUCLEOTIDE SEQUENCE [LARGE SCALE GENOMIC DNA]</scope>
</reference>
<proteinExistence type="predicted"/>
<dbReference type="GO" id="GO:0008889">
    <property type="term" value="F:glycerophosphodiester phosphodiesterase activity"/>
    <property type="evidence" value="ECO:0007669"/>
    <property type="project" value="TreeGrafter"/>
</dbReference>
<dbReference type="AlphaFoldDB" id="A0A183F0G7"/>
<dbReference type="GO" id="GO:0005886">
    <property type="term" value="C:plasma membrane"/>
    <property type="evidence" value="ECO:0007669"/>
    <property type="project" value="TreeGrafter"/>
</dbReference>
<accession>A0A183F0G7</accession>
<dbReference type="InterPro" id="IPR017946">
    <property type="entry name" value="PLC-like_Pdiesterase_TIM-brl"/>
</dbReference>
<dbReference type="WBParaSite" id="GPUH_0002673801-mRNA-1">
    <property type="protein sequence ID" value="GPUH_0002673801-mRNA-1"/>
    <property type="gene ID" value="GPUH_0002673801"/>
</dbReference>
<organism evidence="3">
    <name type="scientific">Gongylonema pulchrum</name>
    <dbReference type="NCBI Taxonomy" id="637853"/>
    <lineage>
        <taxon>Eukaryota</taxon>
        <taxon>Metazoa</taxon>
        <taxon>Ecdysozoa</taxon>
        <taxon>Nematoda</taxon>
        <taxon>Chromadorea</taxon>
        <taxon>Rhabditida</taxon>
        <taxon>Spirurina</taxon>
        <taxon>Spiruromorpha</taxon>
        <taxon>Spiruroidea</taxon>
        <taxon>Gongylonematidae</taxon>
        <taxon>Gongylonema</taxon>
    </lineage>
</organism>
<dbReference type="Proteomes" id="UP000271098">
    <property type="component" value="Unassembled WGS sequence"/>
</dbReference>
<dbReference type="OrthoDB" id="197419at2759"/>
<dbReference type="GO" id="GO:0006580">
    <property type="term" value="P:ethanolamine metabolic process"/>
    <property type="evidence" value="ECO:0007669"/>
    <property type="project" value="TreeGrafter"/>
</dbReference>
<sequence>MISQIVSIISSNNLYDKVIVSSFFPWVSYFLKDADPKILTGITWRPYFFSYKDLRCRVPRFSGLIHILALTLDYVNMKLLDSLFLRFLGIEMLLTYEAEISTYVFPFIDKTS</sequence>